<feature type="non-terminal residue" evidence="2">
    <location>
        <position position="1"/>
    </location>
</feature>
<dbReference type="EMBL" id="HACG01000064">
    <property type="protein sequence ID" value="CEK46929.1"/>
    <property type="molecule type" value="Transcribed_RNA"/>
</dbReference>
<reference evidence="2" key="1">
    <citation type="submission" date="2014-12" db="EMBL/GenBank/DDBJ databases">
        <title>Insight into the proteome of Arion vulgaris.</title>
        <authorList>
            <person name="Aradska J."/>
            <person name="Bulat T."/>
            <person name="Smidak R."/>
            <person name="Sarate P."/>
            <person name="Gangsoo J."/>
            <person name="Sialana F."/>
            <person name="Bilban M."/>
            <person name="Lubec G."/>
        </authorList>
    </citation>
    <scope>NUCLEOTIDE SEQUENCE</scope>
    <source>
        <tissue evidence="2">Skin</tissue>
    </source>
</reference>
<name>A0A0B6XSU3_9EUPU</name>
<gene>
    <name evidence="2" type="primary">ORF152</name>
</gene>
<dbReference type="AlphaFoldDB" id="A0A0B6XSU3"/>
<proteinExistence type="predicted"/>
<feature type="non-terminal residue" evidence="2">
    <location>
        <position position="134"/>
    </location>
</feature>
<accession>A0A0B6XSU3</accession>
<sequence length="134" mass="15221">VKAFNIGGNRVVIRENIVAVTFRQRRITLAIQRHFATRDDYVDYDALDRENPSRPSVNNTSDSDGGGSGTGSENRVDGMPVIGFEEHESLINHFLSSKRRRSLLLQKFFGINQDRAVVRNLYVELDTEARKKRG</sequence>
<organism evidence="2">
    <name type="scientific">Arion vulgaris</name>
    <dbReference type="NCBI Taxonomy" id="1028688"/>
    <lineage>
        <taxon>Eukaryota</taxon>
        <taxon>Metazoa</taxon>
        <taxon>Spiralia</taxon>
        <taxon>Lophotrochozoa</taxon>
        <taxon>Mollusca</taxon>
        <taxon>Gastropoda</taxon>
        <taxon>Heterobranchia</taxon>
        <taxon>Euthyneura</taxon>
        <taxon>Panpulmonata</taxon>
        <taxon>Eupulmonata</taxon>
        <taxon>Stylommatophora</taxon>
        <taxon>Helicina</taxon>
        <taxon>Arionoidea</taxon>
        <taxon>Arionidae</taxon>
        <taxon>Arion</taxon>
    </lineage>
</organism>
<evidence type="ECO:0000256" key="1">
    <source>
        <dbReference type="SAM" id="MobiDB-lite"/>
    </source>
</evidence>
<evidence type="ECO:0000313" key="2">
    <source>
        <dbReference type="EMBL" id="CEK46929.1"/>
    </source>
</evidence>
<protein>
    <submittedName>
        <fullName evidence="2">Uncharacterized protein</fullName>
    </submittedName>
</protein>
<feature type="region of interest" description="Disordered" evidence="1">
    <location>
        <begin position="46"/>
        <end position="78"/>
    </location>
</feature>